<proteinExistence type="predicted"/>
<keyword evidence="1" id="KW-1133">Transmembrane helix</keyword>
<feature type="transmembrane region" description="Helical" evidence="1">
    <location>
        <begin position="350"/>
        <end position="371"/>
    </location>
</feature>
<feature type="transmembrane region" description="Helical" evidence="1">
    <location>
        <begin position="377"/>
        <end position="399"/>
    </location>
</feature>
<gene>
    <name evidence="3" type="ORF">LITE_LOCUS28538</name>
</gene>
<name>A0AAV0MGV2_9ROSI</name>
<keyword evidence="4" id="KW-1185">Reference proteome</keyword>
<evidence type="ECO:0000256" key="1">
    <source>
        <dbReference type="SAM" id="Phobius"/>
    </source>
</evidence>
<feature type="domain" description="Heparan-alpha-glucosaminide N-acetyltransferase catalytic" evidence="2">
    <location>
        <begin position="115"/>
        <end position="238"/>
    </location>
</feature>
<dbReference type="AlphaFoldDB" id="A0AAV0MGV2"/>
<dbReference type="PANTHER" id="PTHR31061">
    <property type="entry name" value="LD22376P"/>
    <property type="match status" value="1"/>
</dbReference>
<evidence type="ECO:0000313" key="4">
    <source>
        <dbReference type="Proteomes" id="UP001154282"/>
    </source>
</evidence>
<feature type="transmembrane region" description="Helical" evidence="1">
    <location>
        <begin position="12"/>
        <end position="29"/>
    </location>
</feature>
<feature type="transmembrane region" description="Helical" evidence="1">
    <location>
        <begin position="225"/>
        <end position="245"/>
    </location>
</feature>
<dbReference type="PANTHER" id="PTHR31061:SF28">
    <property type="entry name" value="HEPARAN-ALPHA-GLUCOSAMINIDE N-ACETYLTRANSFERASE-LIKE"/>
    <property type="match status" value="1"/>
</dbReference>
<feature type="transmembrane region" description="Helical" evidence="1">
    <location>
        <begin position="257"/>
        <end position="279"/>
    </location>
</feature>
<keyword evidence="1" id="KW-0812">Transmembrane</keyword>
<dbReference type="Pfam" id="PF07786">
    <property type="entry name" value="HGSNAT_cat"/>
    <property type="match status" value="1"/>
</dbReference>
<feature type="non-terminal residue" evidence="3">
    <location>
        <position position="1"/>
    </location>
</feature>
<protein>
    <recommendedName>
        <fullName evidence="2">Heparan-alpha-glucosaminide N-acetyltransferase catalytic domain-containing protein</fullName>
    </recommendedName>
</protein>
<feature type="transmembrane region" description="Helical" evidence="1">
    <location>
        <begin position="419"/>
        <end position="439"/>
    </location>
</feature>
<feature type="transmembrane region" description="Helical" evidence="1">
    <location>
        <begin position="318"/>
        <end position="338"/>
    </location>
</feature>
<reference evidence="3" key="1">
    <citation type="submission" date="2022-08" db="EMBL/GenBank/DDBJ databases">
        <authorList>
            <person name="Gutierrez-Valencia J."/>
        </authorList>
    </citation>
    <scope>NUCLEOTIDE SEQUENCE</scope>
</reference>
<comment type="caution">
    <text evidence="3">The sequence shown here is derived from an EMBL/GenBank/DDBJ whole genome shotgun (WGS) entry which is preliminary data.</text>
</comment>
<dbReference type="InterPro" id="IPR012429">
    <property type="entry name" value="HGSNAT_cat"/>
</dbReference>
<feature type="transmembrane region" description="Helical" evidence="1">
    <location>
        <begin position="156"/>
        <end position="173"/>
    </location>
</feature>
<organism evidence="3 4">
    <name type="scientific">Linum tenue</name>
    <dbReference type="NCBI Taxonomy" id="586396"/>
    <lineage>
        <taxon>Eukaryota</taxon>
        <taxon>Viridiplantae</taxon>
        <taxon>Streptophyta</taxon>
        <taxon>Embryophyta</taxon>
        <taxon>Tracheophyta</taxon>
        <taxon>Spermatophyta</taxon>
        <taxon>Magnoliopsida</taxon>
        <taxon>eudicotyledons</taxon>
        <taxon>Gunneridae</taxon>
        <taxon>Pentapetalae</taxon>
        <taxon>rosids</taxon>
        <taxon>fabids</taxon>
        <taxon>Malpighiales</taxon>
        <taxon>Linaceae</taxon>
        <taxon>Linum</taxon>
    </lineage>
</organism>
<feature type="transmembrane region" description="Helical" evidence="1">
    <location>
        <begin position="121"/>
        <end position="144"/>
    </location>
</feature>
<evidence type="ECO:0000259" key="2">
    <source>
        <dbReference type="Pfam" id="PF07786"/>
    </source>
</evidence>
<dbReference type="EMBL" id="CAMGYJ010000007">
    <property type="protein sequence ID" value="CAI0445383.1"/>
    <property type="molecule type" value="Genomic_DNA"/>
</dbReference>
<accession>A0AAV0MGV2</accession>
<feature type="transmembrane region" description="Helical" evidence="1">
    <location>
        <begin position="193"/>
        <end position="213"/>
    </location>
</feature>
<feature type="transmembrane region" description="Helical" evidence="1">
    <location>
        <begin position="41"/>
        <end position="58"/>
    </location>
</feature>
<keyword evidence="1" id="KW-0472">Membrane</keyword>
<evidence type="ECO:0000313" key="3">
    <source>
        <dbReference type="EMBL" id="CAI0445383.1"/>
    </source>
</evidence>
<sequence>TKRKETKRSSGQWNTRYIFAFLPLASFLFTTPTPPIDTKLFLSHSPLLYSFFPILSAFESHKKKEKDMAMAMAAGYGQIPFDEEMQKSFRPPPPFHDGAGDGDHHILKPYKKSNRLVSLDAFRGLCVFLMIVVDYGGSVFPIIAHSPWNGLHLADFVMPFFLFVVGISIALVYKKAPNRPEATWKAVGRAAKLFLLGILLQGGFLHGLNSLTYGVDLERIRLLGILQRISIGYIVGALCEIWLSRRTRREVGILKSYYLHWFAAFAIIAVYLGLLYGLYVPDWQFFVPMQVKCSVRGDVGPACNSAGMIDRFVLGINHLSLTAAVTCLIGLQYGHVLAHLQDHKGRLENWCGFSVAFLVLGLFLALLGFPINKPLYSISYMLITSATAGITFCALYLLVDIYGYRWLTLPLEWMGKHALSIFIIVSSNLAVIVIQGFYWKSPENNW</sequence>
<dbReference type="Proteomes" id="UP001154282">
    <property type="component" value="Unassembled WGS sequence"/>
</dbReference>